<reference evidence="1 2" key="1">
    <citation type="submission" date="2019-02" db="EMBL/GenBank/DDBJ databases">
        <title>Deep-cultivation of Planctomycetes and their phenomic and genomic characterization uncovers novel biology.</title>
        <authorList>
            <person name="Wiegand S."/>
            <person name="Jogler M."/>
            <person name="Boedeker C."/>
            <person name="Pinto D."/>
            <person name="Vollmers J."/>
            <person name="Rivas-Marin E."/>
            <person name="Kohn T."/>
            <person name="Peeters S.H."/>
            <person name="Heuer A."/>
            <person name="Rast P."/>
            <person name="Oberbeckmann S."/>
            <person name="Bunk B."/>
            <person name="Jeske O."/>
            <person name="Meyerdierks A."/>
            <person name="Storesund J.E."/>
            <person name="Kallscheuer N."/>
            <person name="Luecker S."/>
            <person name="Lage O.M."/>
            <person name="Pohl T."/>
            <person name="Merkel B.J."/>
            <person name="Hornburger P."/>
            <person name="Mueller R.-W."/>
            <person name="Bruemmer F."/>
            <person name="Labrenz M."/>
            <person name="Spormann A.M."/>
            <person name="Op Den Camp H."/>
            <person name="Overmann J."/>
            <person name="Amann R."/>
            <person name="Jetten M.S.M."/>
            <person name="Mascher T."/>
            <person name="Medema M.H."/>
            <person name="Devos D.P."/>
            <person name="Kaster A.-K."/>
            <person name="Ovreas L."/>
            <person name="Rohde M."/>
            <person name="Galperin M.Y."/>
            <person name="Jogler C."/>
        </authorList>
    </citation>
    <scope>NUCLEOTIDE SEQUENCE [LARGE SCALE GENOMIC DNA]</scope>
    <source>
        <strain evidence="1 2">Q31b</strain>
    </source>
</reference>
<dbReference type="RefSeq" id="WP_146602923.1">
    <property type="nucleotide sequence ID" value="NZ_SJPY01000038.1"/>
</dbReference>
<sequence length="73" mass="8340">MQYEYKTMVLEVPRRSGLWTQKPATDELSNIDRALQELGDDGWQLVGVFPFTDGGSPAQISKAIHYFMRPKHS</sequence>
<dbReference type="OrthoDB" id="5432776at2"/>
<organism evidence="1 2">
    <name type="scientific">Novipirellula aureliae</name>
    <dbReference type="NCBI Taxonomy" id="2527966"/>
    <lineage>
        <taxon>Bacteria</taxon>
        <taxon>Pseudomonadati</taxon>
        <taxon>Planctomycetota</taxon>
        <taxon>Planctomycetia</taxon>
        <taxon>Pirellulales</taxon>
        <taxon>Pirellulaceae</taxon>
        <taxon>Novipirellula</taxon>
    </lineage>
</organism>
<dbReference type="EMBL" id="SJPY01000038">
    <property type="protein sequence ID" value="TWU31096.1"/>
    <property type="molecule type" value="Genomic_DNA"/>
</dbReference>
<gene>
    <name evidence="1" type="ORF">Q31b_58920</name>
</gene>
<keyword evidence="2" id="KW-1185">Reference proteome</keyword>
<evidence type="ECO:0008006" key="3">
    <source>
        <dbReference type="Google" id="ProtNLM"/>
    </source>
</evidence>
<dbReference type="AlphaFoldDB" id="A0A5C6D780"/>
<dbReference type="Proteomes" id="UP000315471">
    <property type="component" value="Unassembled WGS sequence"/>
</dbReference>
<proteinExistence type="predicted"/>
<evidence type="ECO:0000313" key="1">
    <source>
        <dbReference type="EMBL" id="TWU31096.1"/>
    </source>
</evidence>
<evidence type="ECO:0000313" key="2">
    <source>
        <dbReference type="Proteomes" id="UP000315471"/>
    </source>
</evidence>
<name>A0A5C6D780_9BACT</name>
<dbReference type="InterPro" id="IPR025234">
    <property type="entry name" value="YjzH-like"/>
</dbReference>
<accession>A0A5C6D780</accession>
<protein>
    <recommendedName>
        <fullName evidence="3">DUF4177 domain-containing protein</fullName>
    </recommendedName>
</protein>
<dbReference type="Pfam" id="PF13783">
    <property type="entry name" value="DUF4177"/>
    <property type="match status" value="1"/>
</dbReference>
<comment type="caution">
    <text evidence="1">The sequence shown here is derived from an EMBL/GenBank/DDBJ whole genome shotgun (WGS) entry which is preliminary data.</text>
</comment>